<proteinExistence type="predicted"/>
<protein>
    <recommendedName>
        <fullName evidence="3">DUF748 domain-containing protein</fullName>
    </recommendedName>
</protein>
<evidence type="ECO:0000313" key="1">
    <source>
        <dbReference type="EMBL" id="VXB45132.1"/>
    </source>
</evidence>
<keyword evidence="2" id="KW-1185">Reference proteome</keyword>
<dbReference type="EMBL" id="CABWLR010000002">
    <property type="protein sequence ID" value="VXB45132.1"/>
    <property type="molecule type" value="Genomic_DNA"/>
</dbReference>
<sequence>MSKIFKWFIVVLIFCVGGYMLAEWKMKKEVISFLERKVPNHIDFSFDKLTINLIKGNIAFYDVSVVSLGRQTSSCEIKVNADQLSIKGFSYWQVLFETSIFIKTLTLSKPHLHFKTCPKDSDNVVANKSNPIKLLKEIFVEELIFESGIVEIWDAEEEVELISVESIGLHLNDVATDPEIITKYVPFTFSKYNIEFHNFIAPLGKYEKLHLKSMVMNNSTIDITDISLATIYSKSELSEKITYERDHVDLNVPAITVENHTYLASNDSLQIHFKNLKLSEPKLEMYRDKSQLEDFRKKPLYGELLQKLPFKIAIDSVLIENGIIVYEEDMPNNSRAGALHFNNMDASISNLSNMVTIKDPVDIKIDAYLMGTGKFHLDWKFDAHDPKNTFLISGQLSNFETESLNEFLVPNLRTQTTGTIDQLYFTISGDEYTSTGDIKMSYEDFKFEVLNKERNGVKKVLSFIGNLFVNDGSKADIEGFRYGDMSVERVKHKSFFNYLWINLQDGLLSVLTGNGKKD</sequence>
<gene>
    <name evidence="1" type="ORF">MARI151_20642</name>
</gene>
<dbReference type="RefSeq" id="WP_159302516.1">
    <property type="nucleotide sequence ID" value="NZ_LR733271.1"/>
</dbReference>
<dbReference type="Proteomes" id="UP000430202">
    <property type="component" value="Unassembled WGS sequence"/>
</dbReference>
<evidence type="ECO:0008006" key="3">
    <source>
        <dbReference type="Google" id="ProtNLM"/>
    </source>
</evidence>
<dbReference type="AlphaFoldDB" id="A0A653QQ51"/>
<organism evidence="1 2">
    <name type="scientific">Maribacter litoralis</name>
    <dbReference type="NCBI Taxonomy" id="2059726"/>
    <lineage>
        <taxon>Bacteria</taxon>
        <taxon>Pseudomonadati</taxon>
        <taxon>Bacteroidota</taxon>
        <taxon>Flavobacteriia</taxon>
        <taxon>Flavobacteriales</taxon>
        <taxon>Flavobacteriaceae</taxon>
        <taxon>Maribacter</taxon>
    </lineage>
</organism>
<name>A0A653QQ51_9FLAO</name>
<evidence type="ECO:0000313" key="2">
    <source>
        <dbReference type="Proteomes" id="UP000430202"/>
    </source>
</evidence>
<accession>A0A653QQ51</accession>
<reference evidence="1 2" key="1">
    <citation type="submission" date="2019-10" db="EMBL/GenBank/DDBJ databases">
        <authorList>
            <person name="Karimi E."/>
        </authorList>
    </citation>
    <scope>NUCLEOTIDE SEQUENCE [LARGE SCALE GENOMIC DNA]</scope>
    <source>
        <strain evidence="1">Maribacter sp. 151</strain>
    </source>
</reference>